<feature type="transmembrane region" description="Helical" evidence="1">
    <location>
        <begin position="21"/>
        <end position="44"/>
    </location>
</feature>
<dbReference type="Proteomes" id="UP001283361">
    <property type="component" value="Unassembled WGS sequence"/>
</dbReference>
<keyword evidence="1" id="KW-1133">Transmembrane helix</keyword>
<name>A0AAE1AHG9_9GAST</name>
<evidence type="ECO:0000313" key="3">
    <source>
        <dbReference type="Proteomes" id="UP001283361"/>
    </source>
</evidence>
<evidence type="ECO:0000256" key="1">
    <source>
        <dbReference type="SAM" id="Phobius"/>
    </source>
</evidence>
<sequence>MWPARTPWSEETSRLDDLWRYIRVSSGCGYVLSFPVVLGAVRVFPWVPASHVEDAFVTGILGRILGLDFFAAASGLFTHMEEVKWRPVELMSGWRVLGTGLLDPRQFWLLWATLLDTEEQDRPQAFSPGLTFLSDRGHASEHLSWRTLTITDLLFMLNLTKSCVH</sequence>
<organism evidence="2 3">
    <name type="scientific">Elysia crispata</name>
    <name type="common">lettuce slug</name>
    <dbReference type="NCBI Taxonomy" id="231223"/>
    <lineage>
        <taxon>Eukaryota</taxon>
        <taxon>Metazoa</taxon>
        <taxon>Spiralia</taxon>
        <taxon>Lophotrochozoa</taxon>
        <taxon>Mollusca</taxon>
        <taxon>Gastropoda</taxon>
        <taxon>Heterobranchia</taxon>
        <taxon>Euthyneura</taxon>
        <taxon>Panpulmonata</taxon>
        <taxon>Sacoglossa</taxon>
        <taxon>Placobranchoidea</taxon>
        <taxon>Plakobranchidae</taxon>
        <taxon>Elysia</taxon>
    </lineage>
</organism>
<keyword evidence="1" id="KW-0812">Transmembrane</keyword>
<comment type="caution">
    <text evidence="2">The sequence shown here is derived from an EMBL/GenBank/DDBJ whole genome shotgun (WGS) entry which is preliminary data.</text>
</comment>
<keyword evidence="1" id="KW-0472">Membrane</keyword>
<gene>
    <name evidence="2" type="ORF">RRG08_013220</name>
</gene>
<dbReference type="AlphaFoldDB" id="A0AAE1AHG9"/>
<reference evidence="2" key="1">
    <citation type="journal article" date="2023" name="G3 (Bethesda)">
        <title>A reference genome for the long-term kleptoplast-retaining sea slug Elysia crispata morphotype clarki.</title>
        <authorList>
            <person name="Eastman K.E."/>
            <person name="Pendleton A.L."/>
            <person name="Shaikh M.A."/>
            <person name="Suttiyut T."/>
            <person name="Ogas R."/>
            <person name="Tomko P."/>
            <person name="Gavelis G."/>
            <person name="Widhalm J.R."/>
            <person name="Wisecaver J.H."/>
        </authorList>
    </citation>
    <scope>NUCLEOTIDE SEQUENCE</scope>
    <source>
        <strain evidence="2">ECLA1</strain>
    </source>
</reference>
<feature type="transmembrane region" description="Helical" evidence="1">
    <location>
        <begin position="56"/>
        <end position="77"/>
    </location>
</feature>
<accession>A0AAE1AHG9</accession>
<protein>
    <submittedName>
        <fullName evidence="2">Uncharacterized protein</fullName>
    </submittedName>
</protein>
<evidence type="ECO:0000313" key="2">
    <source>
        <dbReference type="EMBL" id="KAK3787732.1"/>
    </source>
</evidence>
<proteinExistence type="predicted"/>
<keyword evidence="3" id="KW-1185">Reference proteome</keyword>
<dbReference type="EMBL" id="JAWDGP010001842">
    <property type="protein sequence ID" value="KAK3787732.1"/>
    <property type="molecule type" value="Genomic_DNA"/>
</dbReference>